<sequence>MSKKNNARLAIAQLPDRIVPTVASFSNGVLFVQGDNAGNDISVAADASGNINVTDHGAAVTIAGSTTATTTNVKLVVEVAGTGKNNTLSTAASLGAIADTLIGNGSGTMTFSPLNNAPSTAFGSQNVHAHNVFNDNPGGKDVFFGGAGDNLFDWQPGTGTDTYVGAGRSNTVLVVGNNNGLAENDTLQADGSGGATYTRNNLVPFVLNTTGIQNWIIQPSSATGNVVTIGDLTGTPTKNVEVDTTQGTVNASAQNNPNVELIVNGPRNTVTEGAGETILHRKIPK</sequence>
<evidence type="ECO:0000313" key="1">
    <source>
        <dbReference type="EMBL" id="QJW95266.1"/>
    </source>
</evidence>
<accession>A0A6M5YPI8</accession>
<dbReference type="KEGG" id="ftj:FTUN_2808"/>
<dbReference type="RefSeq" id="WP_171471082.1">
    <property type="nucleotide sequence ID" value="NZ_CP053452.2"/>
</dbReference>
<name>A0A6M5YPI8_9BACT</name>
<protein>
    <submittedName>
        <fullName evidence="1">Uncharacterized protein</fullName>
    </submittedName>
</protein>
<proteinExistence type="predicted"/>
<reference evidence="2" key="1">
    <citation type="submission" date="2020-05" db="EMBL/GenBank/DDBJ databases">
        <title>Frigoriglobus tundricola gen. nov., sp. nov., a psychrotolerant cellulolytic planctomycete of the family Gemmataceae with two divergent copies of 16S rRNA gene.</title>
        <authorList>
            <person name="Kulichevskaya I.S."/>
            <person name="Ivanova A.A."/>
            <person name="Naumoff D.G."/>
            <person name="Beletsky A.V."/>
            <person name="Rijpstra W.I.C."/>
            <person name="Sinninghe Damste J.S."/>
            <person name="Mardanov A.V."/>
            <person name="Ravin N.V."/>
            <person name="Dedysh S.N."/>
        </authorList>
    </citation>
    <scope>NUCLEOTIDE SEQUENCE [LARGE SCALE GENOMIC DNA]</scope>
    <source>
        <strain evidence="2">PL17</strain>
    </source>
</reference>
<dbReference type="AlphaFoldDB" id="A0A6M5YPI8"/>
<gene>
    <name evidence="1" type="ORF">FTUN_2808</name>
</gene>
<organism evidence="1 2">
    <name type="scientific">Frigoriglobus tundricola</name>
    <dbReference type="NCBI Taxonomy" id="2774151"/>
    <lineage>
        <taxon>Bacteria</taxon>
        <taxon>Pseudomonadati</taxon>
        <taxon>Planctomycetota</taxon>
        <taxon>Planctomycetia</taxon>
        <taxon>Gemmatales</taxon>
        <taxon>Gemmataceae</taxon>
        <taxon>Frigoriglobus</taxon>
    </lineage>
</organism>
<dbReference type="Proteomes" id="UP000503447">
    <property type="component" value="Chromosome"/>
</dbReference>
<keyword evidence="2" id="KW-1185">Reference proteome</keyword>
<dbReference type="EMBL" id="CP053452">
    <property type="protein sequence ID" value="QJW95266.1"/>
    <property type="molecule type" value="Genomic_DNA"/>
</dbReference>
<evidence type="ECO:0000313" key="2">
    <source>
        <dbReference type="Proteomes" id="UP000503447"/>
    </source>
</evidence>